<accession>N6U4G0</accession>
<reference evidence="1 2" key="1">
    <citation type="journal article" date="2012" name="BMC Genomics">
        <title>Genomic basis of broad host range and environmental adaptability of Rhizobium tropici CIAT 899 and Rhizobium sp. PRF 81 which are used in inoculants for common bean (Phaseolus vulgaris L.).</title>
        <authorList>
            <person name="Ormeno-Orrillo E."/>
            <person name="Menna P."/>
            <person name="Almeida L.G."/>
            <person name="Ollero F.J."/>
            <person name="Nicolas M.F."/>
            <person name="Pains Rodrigues E."/>
            <person name="Shigueyoshi Nakatani A."/>
            <person name="Silva Batista J.S."/>
            <person name="Oliveira Chueire L.M."/>
            <person name="Souza R.C."/>
            <person name="Ribeiro Vasconcelos A.T."/>
            <person name="Megias M."/>
            <person name="Hungria M."/>
            <person name="Martinez-Romero E."/>
        </authorList>
    </citation>
    <scope>NUCLEOTIDE SEQUENCE [LARGE SCALE GENOMIC DNA]</scope>
    <source>
        <strain evidence="1 2">PRF 81</strain>
    </source>
</reference>
<gene>
    <name evidence="1" type="ORF">RHSP_55751</name>
</gene>
<dbReference type="AntiFam" id="ANF00095">
    <property type="entry name" value="Shadow ORF (opposite ABC transporters)"/>
</dbReference>
<dbReference type="STRING" id="363754.RHSP_55751"/>
<sequence length="179" mass="19033">MLDHAAAHDGNAIRQDQCLDLIMRDIDHGRTKAAMKPLQLDAQLGSKLGIEIGERLVEQEDIDITYESAADGDALALTAGKFARPPLAQGIDLQDPHGAVDALSELVLSHAGDAKPEGEISLDRHRRIERIGLEDHADAAILRLLPGNVLVADPDLPVADIGEARNGVEQGRLAAAGRA</sequence>
<evidence type="ECO:0000313" key="2">
    <source>
        <dbReference type="Proteomes" id="UP000012429"/>
    </source>
</evidence>
<dbReference type="EMBL" id="AQHN01000084">
    <property type="protein sequence ID" value="ENN85188.1"/>
    <property type="molecule type" value="Genomic_DNA"/>
</dbReference>
<evidence type="ECO:0000313" key="1">
    <source>
        <dbReference type="EMBL" id="ENN85188.1"/>
    </source>
</evidence>
<comment type="caution">
    <text evidence="1">The sequence shown here is derived from an EMBL/GenBank/DDBJ whole genome shotgun (WGS) entry which is preliminary data.</text>
</comment>
<keyword evidence="2" id="KW-1185">Reference proteome</keyword>
<name>N6U4G0_9HYPH</name>
<proteinExistence type="predicted"/>
<protein>
    <submittedName>
        <fullName evidence="1">Uncharacterized protein</fullName>
    </submittedName>
</protein>
<dbReference type="Proteomes" id="UP000012429">
    <property type="component" value="Unassembled WGS sequence"/>
</dbReference>
<dbReference type="AntiFam" id="ANF00142">
    <property type="entry name" value="Shadow ORF (opposite yadG)"/>
</dbReference>
<dbReference type="AlphaFoldDB" id="N6U4G0"/>
<organism evidence="1 2">
    <name type="scientific">Rhizobium freirei PRF 81</name>
    <dbReference type="NCBI Taxonomy" id="363754"/>
    <lineage>
        <taxon>Bacteria</taxon>
        <taxon>Pseudomonadati</taxon>
        <taxon>Pseudomonadota</taxon>
        <taxon>Alphaproteobacteria</taxon>
        <taxon>Hyphomicrobiales</taxon>
        <taxon>Rhizobiaceae</taxon>
        <taxon>Rhizobium/Agrobacterium group</taxon>
        <taxon>Rhizobium</taxon>
    </lineage>
</organism>